<evidence type="ECO:0000313" key="3">
    <source>
        <dbReference type="EMBL" id="GCA66875.1"/>
    </source>
</evidence>
<feature type="domain" description="DUF6382" evidence="2">
    <location>
        <begin position="9"/>
        <end position="160"/>
    </location>
</feature>
<dbReference type="RefSeq" id="WP_119297891.1">
    <property type="nucleotide sequence ID" value="NZ_BHGK01000001.1"/>
</dbReference>
<protein>
    <recommendedName>
        <fullName evidence="2">DUF6382 domain-containing protein</fullName>
    </recommendedName>
</protein>
<reference evidence="4" key="1">
    <citation type="submission" date="2018-09" db="EMBL/GenBank/DDBJ databases">
        <title>Draft Genome Sequence of Mediterraneibacter sp. KCTC 15684.</title>
        <authorList>
            <person name="Kim J.S."/>
            <person name="Han K.I."/>
            <person name="Suh M.K."/>
            <person name="Lee K.C."/>
            <person name="Eom M.K."/>
            <person name="Lee J.H."/>
            <person name="Park S.H."/>
            <person name="Kang S.W."/>
            <person name="Park J.E."/>
            <person name="Oh B.S."/>
            <person name="Yu S.Y."/>
            <person name="Choi S.H."/>
            <person name="Lee D.H."/>
            <person name="Yoon H."/>
            <person name="Kim B."/>
            <person name="Yang S.J."/>
            <person name="Lee J.S."/>
        </authorList>
    </citation>
    <scope>NUCLEOTIDE SEQUENCE [LARGE SCALE GENOMIC DNA]</scope>
    <source>
        <strain evidence="4">KCTC 15684</strain>
    </source>
</reference>
<organism evidence="3 4">
    <name type="scientific">Mediterraneibacter butyricigenes</name>
    <dbReference type="NCBI Taxonomy" id="2316025"/>
    <lineage>
        <taxon>Bacteria</taxon>
        <taxon>Bacillati</taxon>
        <taxon>Bacillota</taxon>
        <taxon>Clostridia</taxon>
        <taxon>Lachnospirales</taxon>
        <taxon>Lachnospiraceae</taxon>
        <taxon>Mediterraneibacter</taxon>
    </lineage>
</organism>
<dbReference type="Proteomes" id="UP000265643">
    <property type="component" value="Unassembled WGS sequence"/>
</dbReference>
<gene>
    <name evidence="3" type="ORF">KGMB01110_13110</name>
</gene>
<feature type="region of interest" description="Disordered" evidence="1">
    <location>
        <begin position="225"/>
        <end position="245"/>
    </location>
</feature>
<name>A0A391P0F0_9FIRM</name>
<dbReference type="Pfam" id="PF19909">
    <property type="entry name" value="DUF6382"/>
    <property type="match status" value="1"/>
</dbReference>
<proteinExistence type="predicted"/>
<accession>A0A391P0F0</accession>
<evidence type="ECO:0000259" key="2">
    <source>
        <dbReference type="Pfam" id="PF19909"/>
    </source>
</evidence>
<dbReference type="AlphaFoldDB" id="A0A391P0F0"/>
<dbReference type="InterPro" id="IPR045962">
    <property type="entry name" value="DUF6382"/>
</dbReference>
<evidence type="ECO:0000313" key="4">
    <source>
        <dbReference type="Proteomes" id="UP000265643"/>
    </source>
</evidence>
<dbReference type="EMBL" id="BHGK01000001">
    <property type="protein sequence ID" value="GCA66875.1"/>
    <property type="molecule type" value="Genomic_DNA"/>
</dbReference>
<sequence>MKVKKGARLIVEYEEEYEEDFQIAMLRKNEIPHLLKLEVDGIGRKTRFSYQAEGMTSMAVRFEKRSIKEADLREFLMQYEEAKEAVRDHMLMTEFLWLDPTYIYYRDGIYWFAYLPVLKTGEREQFHKFTNFLVRKIDYRDVECIQLAHQLNRESMEETFSLSDCLEHYDRLETRENWVVREETPVFGSVKESVKDMSSREHAKKYAGEFHDGSDTKQQEWYERETYGEKPDGKEANTESNMEEEMMREGRFLDPFHKTWSRIRKRRWGRWQDLILESDGQEDESSL</sequence>
<feature type="compositionally biased region" description="Basic and acidic residues" evidence="1">
    <location>
        <begin position="225"/>
        <end position="237"/>
    </location>
</feature>
<keyword evidence="4" id="KW-1185">Reference proteome</keyword>
<comment type="caution">
    <text evidence="3">The sequence shown here is derived from an EMBL/GenBank/DDBJ whole genome shotgun (WGS) entry which is preliminary data.</text>
</comment>
<evidence type="ECO:0000256" key="1">
    <source>
        <dbReference type="SAM" id="MobiDB-lite"/>
    </source>
</evidence>